<keyword evidence="4 8" id="KW-0418">Kinase</keyword>
<dbReference type="PANTHER" id="PTHR45646:SF11">
    <property type="entry name" value="SERINE_THREONINE-PROTEIN KINASE DOA"/>
    <property type="match status" value="1"/>
</dbReference>
<proteinExistence type="predicted"/>
<keyword evidence="3 6" id="KW-0547">Nucleotide-binding</keyword>
<dbReference type="Gene3D" id="3.30.200.20">
    <property type="entry name" value="Phosphorylase Kinase, domain 1"/>
    <property type="match status" value="1"/>
</dbReference>
<reference evidence="8" key="1">
    <citation type="submission" date="2023-03" db="EMBL/GenBank/DDBJ databases">
        <title>Massive genome expansion in bonnet fungi (Mycena s.s.) driven by repeated elements and novel gene families across ecological guilds.</title>
        <authorList>
            <consortium name="Lawrence Berkeley National Laboratory"/>
            <person name="Harder C.B."/>
            <person name="Miyauchi S."/>
            <person name="Viragh M."/>
            <person name="Kuo A."/>
            <person name="Thoen E."/>
            <person name="Andreopoulos B."/>
            <person name="Lu D."/>
            <person name="Skrede I."/>
            <person name="Drula E."/>
            <person name="Henrissat B."/>
            <person name="Morin E."/>
            <person name="Kohler A."/>
            <person name="Barry K."/>
            <person name="LaButti K."/>
            <person name="Morin E."/>
            <person name="Salamov A."/>
            <person name="Lipzen A."/>
            <person name="Mereny Z."/>
            <person name="Hegedus B."/>
            <person name="Baldrian P."/>
            <person name="Stursova M."/>
            <person name="Weitz H."/>
            <person name="Taylor A."/>
            <person name="Grigoriev I.V."/>
            <person name="Nagy L.G."/>
            <person name="Martin F."/>
            <person name="Kauserud H."/>
        </authorList>
    </citation>
    <scope>NUCLEOTIDE SEQUENCE</scope>
    <source>
        <strain evidence="8">9144</strain>
    </source>
</reference>
<evidence type="ECO:0000259" key="7">
    <source>
        <dbReference type="PROSITE" id="PS50011"/>
    </source>
</evidence>
<dbReference type="Pfam" id="PF00069">
    <property type="entry name" value="Pkinase"/>
    <property type="match status" value="2"/>
</dbReference>
<keyword evidence="5 6" id="KW-0067">ATP-binding</keyword>
<keyword evidence="1" id="KW-0723">Serine/threonine-protein kinase</keyword>
<dbReference type="GO" id="GO:0005524">
    <property type="term" value="F:ATP binding"/>
    <property type="evidence" value="ECO:0007669"/>
    <property type="project" value="UniProtKB-UniRule"/>
</dbReference>
<dbReference type="EMBL" id="JARJCW010000073">
    <property type="protein sequence ID" value="KAJ7198321.1"/>
    <property type="molecule type" value="Genomic_DNA"/>
</dbReference>
<comment type="caution">
    <text evidence="8">The sequence shown here is derived from an EMBL/GenBank/DDBJ whole genome shotgun (WGS) entry which is preliminary data.</text>
</comment>
<dbReference type="SUPFAM" id="SSF56112">
    <property type="entry name" value="Protein kinase-like (PK-like)"/>
    <property type="match status" value="1"/>
</dbReference>
<dbReference type="SMART" id="SM00220">
    <property type="entry name" value="S_TKc"/>
    <property type="match status" value="1"/>
</dbReference>
<dbReference type="GO" id="GO:0043484">
    <property type="term" value="P:regulation of RNA splicing"/>
    <property type="evidence" value="ECO:0007669"/>
    <property type="project" value="TreeGrafter"/>
</dbReference>
<dbReference type="InterPro" id="IPR000719">
    <property type="entry name" value="Prot_kinase_dom"/>
</dbReference>
<dbReference type="PROSITE" id="PS00107">
    <property type="entry name" value="PROTEIN_KINASE_ATP"/>
    <property type="match status" value="1"/>
</dbReference>
<feature type="binding site" evidence="6">
    <location>
        <position position="69"/>
    </location>
    <ligand>
        <name>ATP</name>
        <dbReference type="ChEBI" id="CHEBI:30616"/>
    </ligand>
</feature>
<accession>A0AAD6V2T3</accession>
<evidence type="ECO:0000313" key="8">
    <source>
        <dbReference type="EMBL" id="KAJ7198321.1"/>
    </source>
</evidence>
<evidence type="ECO:0000256" key="1">
    <source>
        <dbReference type="ARBA" id="ARBA00022527"/>
    </source>
</evidence>
<dbReference type="InterPro" id="IPR051175">
    <property type="entry name" value="CLK_kinases"/>
</dbReference>
<keyword evidence="9" id="KW-1185">Reference proteome</keyword>
<feature type="domain" description="Protein kinase" evidence="7">
    <location>
        <begin position="40"/>
        <end position="389"/>
    </location>
</feature>
<dbReference type="AlphaFoldDB" id="A0AAD6V2T3"/>
<dbReference type="InterPro" id="IPR017441">
    <property type="entry name" value="Protein_kinase_ATP_BS"/>
</dbReference>
<evidence type="ECO:0000256" key="2">
    <source>
        <dbReference type="ARBA" id="ARBA00022679"/>
    </source>
</evidence>
<keyword evidence="2" id="KW-0808">Transferase</keyword>
<dbReference type="Proteomes" id="UP001219525">
    <property type="component" value="Unassembled WGS sequence"/>
</dbReference>
<evidence type="ECO:0000256" key="5">
    <source>
        <dbReference type="ARBA" id="ARBA00022840"/>
    </source>
</evidence>
<evidence type="ECO:0000256" key="3">
    <source>
        <dbReference type="ARBA" id="ARBA00022741"/>
    </source>
</evidence>
<protein>
    <submittedName>
        <fullName evidence="8">Kinase-like domain-containing protein</fullName>
    </submittedName>
</protein>
<dbReference type="PROSITE" id="PS50011">
    <property type="entry name" value="PROTEIN_KINASE_DOM"/>
    <property type="match status" value="1"/>
</dbReference>
<dbReference type="Gene3D" id="1.10.510.10">
    <property type="entry name" value="Transferase(Phosphotransferase) domain 1"/>
    <property type="match status" value="1"/>
</dbReference>
<organism evidence="8 9">
    <name type="scientific">Mycena pura</name>
    <dbReference type="NCBI Taxonomy" id="153505"/>
    <lineage>
        <taxon>Eukaryota</taxon>
        <taxon>Fungi</taxon>
        <taxon>Dikarya</taxon>
        <taxon>Basidiomycota</taxon>
        <taxon>Agaricomycotina</taxon>
        <taxon>Agaricomycetes</taxon>
        <taxon>Agaricomycetidae</taxon>
        <taxon>Agaricales</taxon>
        <taxon>Marasmiineae</taxon>
        <taxon>Mycenaceae</taxon>
        <taxon>Mycena</taxon>
    </lineage>
</organism>
<dbReference type="PANTHER" id="PTHR45646">
    <property type="entry name" value="SERINE/THREONINE-PROTEIN KINASE DOA-RELATED"/>
    <property type="match status" value="1"/>
</dbReference>
<dbReference type="GO" id="GO:0005634">
    <property type="term" value="C:nucleus"/>
    <property type="evidence" value="ECO:0007669"/>
    <property type="project" value="TreeGrafter"/>
</dbReference>
<evidence type="ECO:0000256" key="6">
    <source>
        <dbReference type="PROSITE-ProRule" id="PRU10141"/>
    </source>
</evidence>
<gene>
    <name evidence="8" type="ORF">GGX14DRAFT_470170</name>
</gene>
<evidence type="ECO:0000313" key="9">
    <source>
        <dbReference type="Proteomes" id="UP001219525"/>
    </source>
</evidence>
<name>A0AAD6V2T3_9AGAR</name>
<dbReference type="InterPro" id="IPR011009">
    <property type="entry name" value="Kinase-like_dom_sf"/>
</dbReference>
<sequence length="440" mass="49641">MTEDHFVFGYDEDYEPASAYTPGGLCPIRLGCALGSPPRYHVLAKLGHGSFSTVWMAHDRVRQRNVALKIVVARSLRTSQEREILQRLSKAPRANVVQLLDFFEHASPNGIHQVLVMDLVRPLHYYRSEFRPMFVRTVLRQIIEGLEFIHSCGIAHGDLHPGNVGTAVPEIVPLSVKDVWGCGGRPTTLALVHSSLDLNIDSYPPYLCETMDVEQLILCLAPGVSQRPLSIRILDLGNAYIVDGSPSPKCITPMGYLSPEVAFAQIALGDENAPWDQRSDIWSLAVCIYGLVCKTDLFPFVRDDLLHEMMMYCGEVPDAWRPYVRLNPFPQGDVPGIVLADKLWKAKEASLEWFGVENAPGLVRLLRRMLNLDPSKRPTAAELLRDPYFAEAQDFYPFVYLQRVLTFSRRETIANLFHHLFVSLELAIRGRAPSNRKFFL</sequence>
<dbReference type="GO" id="GO:0004674">
    <property type="term" value="F:protein serine/threonine kinase activity"/>
    <property type="evidence" value="ECO:0007669"/>
    <property type="project" value="UniProtKB-KW"/>
</dbReference>
<evidence type="ECO:0000256" key="4">
    <source>
        <dbReference type="ARBA" id="ARBA00022777"/>
    </source>
</evidence>